<dbReference type="InterPro" id="IPR029063">
    <property type="entry name" value="SAM-dependent_MTases_sf"/>
</dbReference>
<dbReference type="InterPro" id="IPR019734">
    <property type="entry name" value="TPR_rpt"/>
</dbReference>
<dbReference type="SUPFAM" id="SSF53335">
    <property type="entry name" value="S-adenosyl-L-methionine-dependent methyltransferases"/>
    <property type="match status" value="1"/>
</dbReference>
<evidence type="ECO:0000313" key="7">
    <source>
        <dbReference type="EMBL" id="MCS0583711.1"/>
    </source>
</evidence>
<organism evidence="7 8">
    <name type="scientific">Massilia pinisoli</name>
    <dbReference type="NCBI Taxonomy" id="1772194"/>
    <lineage>
        <taxon>Bacteria</taxon>
        <taxon>Pseudomonadati</taxon>
        <taxon>Pseudomonadota</taxon>
        <taxon>Betaproteobacteria</taxon>
        <taxon>Burkholderiales</taxon>
        <taxon>Oxalobacteraceae</taxon>
        <taxon>Telluria group</taxon>
        <taxon>Massilia</taxon>
    </lineage>
</organism>
<dbReference type="RefSeq" id="WP_258818287.1">
    <property type="nucleotide sequence ID" value="NZ_JANUGW010000015.1"/>
</dbReference>
<dbReference type="PANTHER" id="PTHR24422:SF19">
    <property type="entry name" value="CHEMOTAXIS PROTEIN METHYLTRANSFERASE"/>
    <property type="match status" value="1"/>
</dbReference>
<evidence type="ECO:0000313" key="8">
    <source>
        <dbReference type="Proteomes" id="UP001204151"/>
    </source>
</evidence>
<dbReference type="Proteomes" id="UP001204151">
    <property type="component" value="Unassembled WGS sequence"/>
</dbReference>
<dbReference type="SUPFAM" id="SSF48452">
    <property type="entry name" value="TPR-like"/>
    <property type="match status" value="1"/>
</dbReference>
<dbReference type="PANTHER" id="PTHR24422">
    <property type="entry name" value="CHEMOTAXIS PROTEIN METHYLTRANSFERASE"/>
    <property type="match status" value="1"/>
</dbReference>
<feature type="domain" description="CheR-type methyltransferase" evidence="6">
    <location>
        <begin position="45"/>
        <end position="229"/>
    </location>
</feature>
<keyword evidence="4" id="KW-0802">TPR repeat</keyword>
<protein>
    <submittedName>
        <fullName evidence="7">Methyltransferase</fullName>
    </submittedName>
</protein>
<comment type="caution">
    <text evidence="7">The sequence shown here is derived from an EMBL/GenBank/DDBJ whole genome shotgun (WGS) entry which is preliminary data.</text>
</comment>
<evidence type="ECO:0000256" key="3">
    <source>
        <dbReference type="ARBA" id="ARBA00022691"/>
    </source>
</evidence>
<gene>
    <name evidence="7" type="ORF">NX784_19130</name>
</gene>
<name>A0ABT1ZV51_9BURK</name>
<evidence type="ECO:0000256" key="5">
    <source>
        <dbReference type="SAM" id="MobiDB-lite"/>
    </source>
</evidence>
<evidence type="ECO:0000256" key="2">
    <source>
        <dbReference type="ARBA" id="ARBA00022679"/>
    </source>
</evidence>
<dbReference type="GO" id="GO:0008168">
    <property type="term" value="F:methyltransferase activity"/>
    <property type="evidence" value="ECO:0007669"/>
    <property type="project" value="UniProtKB-KW"/>
</dbReference>
<feature type="compositionally biased region" description="Pro residues" evidence="5">
    <location>
        <begin position="275"/>
        <end position="295"/>
    </location>
</feature>
<keyword evidence="8" id="KW-1185">Reference proteome</keyword>
<dbReference type="PRINTS" id="PR00996">
    <property type="entry name" value="CHERMTFRASE"/>
</dbReference>
<accession>A0ABT1ZV51</accession>
<evidence type="ECO:0000256" key="4">
    <source>
        <dbReference type="PROSITE-ProRule" id="PRU00339"/>
    </source>
</evidence>
<dbReference type="InterPro" id="IPR050903">
    <property type="entry name" value="Bact_Chemotaxis_MeTrfase"/>
</dbReference>
<reference evidence="7 8" key="1">
    <citation type="submission" date="2022-08" db="EMBL/GenBank/DDBJ databases">
        <title>Reclassification of Massilia species as members of the genera Telluria, Duganella, Pseudoduganella, Mokoshia gen. nov. and Zemynaea gen. nov. using orthogonal and non-orthogonal genome-based approaches.</title>
        <authorList>
            <person name="Bowman J.P."/>
        </authorList>
    </citation>
    <scope>NUCLEOTIDE SEQUENCE [LARGE SCALE GENOMIC DNA]</scope>
    <source>
        <strain evidence="7 8">JCM 31316</strain>
    </source>
</reference>
<dbReference type="GO" id="GO:0032259">
    <property type="term" value="P:methylation"/>
    <property type="evidence" value="ECO:0007669"/>
    <property type="project" value="UniProtKB-KW"/>
</dbReference>
<dbReference type="PROSITE" id="PS50005">
    <property type="entry name" value="TPR"/>
    <property type="match status" value="1"/>
</dbReference>
<dbReference type="SMART" id="SM00138">
    <property type="entry name" value="MeTrc"/>
    <property type="match status" value="1"/>
</dbReference>
<dbReference type="InterPro" id="IPR000780">
    <property type="entry name" value="CheR_MeTrfase"/>
</dbReference>
<evidence type="ECO:0000256" key="1">
    <source>
        <dbReference type="ARBA" id="ARBA00022603"/>
    </source>
</evidence>
<dbReference type="Pfam" id="PF01739">
    <property type="entry name" value="CheR"/>
    <property type="match status" value="1"/>
</dbReference>
<dbReference type="Gene3D" id="1.25.40.10">
    <property type="entry name" value="Tetratricopeptide repeat domain"/>
    <property type="match status" value="1"/>
</dbReference>
<dbReference type="PROSITE" id="PS50123">
    <property type="entry name" value="CHER"/>
    <property type="match status" value="1"/>
</dbReference>
<dbReference type="Gene3D" id="3.40.50.150">
    <property type="entry name" value="Vaccinia Virus protein VP39"/>
    <property type="match status" value="1"/>
</dbReference>
<proteinExistence type="predicted"/>
<feature type="region of interest" description="Disordered" evidence="5">
    <location>
        <begin position="269"/>
        <end position="296"/>
    </location>
</feature>
<keyword evidence="3" id="KW-0949">S-adenosyl-L-methionine</keyword>
<dbReference type="InterPro" id="IPR011990">
    <property type="entry name" value="TPR-like_helical_dom_sf"/>
</dbReference>
<dbReference type="InterPro" id="IPR022642">
    <property type="entry name" value="CheR_C"/>
</dbReference>
<keyword evidence="2" id="KW-0808">Transferase</keyword>
<evidence type="ECO:0000259" key="6">
    <source>
        <dbReference type="PROSITE" id="PS50123"/>
    </source>
</evidence>
<keyword evidence="1 7" id="KW-0489">Methyltransferase</keyword>
<dbReference type="EMBL" id="JANUGW010000015">
    <property type="protein sequence ID" value="MCS0583711.1"/>
    <property type="molecule type" value="Genomic_DNA"/>
</dbReference>
<sequence length="403" mass="43317">MNLTCRLRAATGLDLAVATVERAVRERMRATGADLDYDPHPGTPEFDALVDLVVVPESWILRDPAQFDTALRFVQARLAAQPGRPVRVLSVPCAGGEEPYTLAMLLARAGIGPDACRIDAFDLSHEAIARARAGHYTRNAFRGDDRGLRERFFTDDGDGCVIGAEPRAYVAFDQVNLFDLAPLRTGAYDLVFCRNLLIYFDAARQARAAACLLALLADDGLLLAGHAEAPALCRHGFGPATPRATSALRKQGRRRAHVVPAAVRAALPPAARPAAPRPAAPPAFAPPVAKPPAAPAPRDLLADARRHANAGRLAEAEQSCRAALALRADDAEAWFLLGLTAECAGRTREAERDWRRCVYLAPDHYEALCALALLLEQRGDAGAGAIFKRRAARVHARRGSTTA</sequence>
<feature type="repeat" description="TPR" evidence="4">
    <location>
        <begin position="331"/>
        <end position="364"/>
    </location>
</feature>
<dbReference type="SMART" id="SM00028">
    <property type="entry name" value="TPR"/>
    <property type="match status" value="2"/>
</dbReference>